<dbReference type="Gene3D" id="3.40.50.1820">
    <property type="entry name" value="alpha/beta hydrolase"/>
    <property type="match status" value="1"/>
</dbReference>
<keyword evidence="8" id="KW-1185">Reference proteome</keyword>
<dbReference type="Pfam" id="PF07859">
    <property type="entry name" value="Abhydrolase_3"/>
    <property type="match status" value="1"/>
</dbReference>
<comment type="caution">
    <text evidence="7">The sequence shown here is derived from an EMBL/GenBank/DDBJ whole genome shotgun (WGS) entry which is preliminary data.</text>
</comment>
<accession>A0ABQ8WDX6</accession>
<evidence type="ECO:0000256" key="5">
    <source>
        <dbReference type="PROSITE-ProRule" id="PRU00175"/>
    </source>
</evidence>
<name>A0ABQ8WDX6_PENCH</name>
<dbReference type="InterPro" id="IPR017907">
    <property type="entry name" value="Znf_RING_CS"/>
</dbReference>
<dbReference type="InterPro" id="IPR013083">
    <property type="entry name" value="Znf_RING/FYVE/PHD"/>
</dbReference>
<keyword evidence="1" id="KW-0479">Metal-binding</keyword>
<dbReference type="Gene3D" id="3.30.40.10">
    <property type="entry name" value="Zinc/RING finger domain, C3HC4 (zinc finger)"/>
    <property type="match status" value="1"/>
</dbReference>
<evidence type="ECO:0000313" key="8">
    <source>
        <dbReference type="Proteomes" id="UP001220256"/>
    </source>
</evidence>
<evidence type="ECO:0000256" key="2">
    <source>
        <dbReference type="ARBA" id="ARBA00022771"/>
    </source>
</evidence>
<dbReference type="PROSITE" id="PS50089">
    <property type="entry name" value="ZF_RING_2"/>
    <property type="match status" value="1"/>
</dbReference>
<dbReference type="PROSITE" id="PS00518">
    <property type="entry name" value="ZF_RING_1"/>
    <property type="match status" value="1"/>
</dbReference>
<dbReference type="SUPFAM" id="SSF57850">
    <property type="entry name" value="RING/U-box"/>
    <property type="match status" value="1"/>
</dbReference>
<dbReference type="InterPro" id="IPR001841">
    <property type="entry name" value="Znf_RING"/>
</dbReference>
<dbReference type="PANTHER" id="PTHR48081:SF8">
    <property type="entry name" value="ALPHA_BETA HYDROLASE FOLD-3 DOMAIN-CONTAINING PROTEIN-RELATED"/>
    <property type="match status" value="1"/>
</dbReference>
<evidence type="ECO:0000256" key="1">
    <source>
        <dbReference type="ARBA" id="ARBA00022723"/>
    </source>
</evidence>
<protein>
    <recommendedName>
        <fullName evidence="6">RING-type domain-containing protein</fullName>
    </recommendedName>
</protein>
<keyword evidence="2 5" id="KW-0863">Zinc-finger</keyword>
<keyword evidence="3" id="KW-0378">Hydrolase</keyword>
<dbReference type="InterPro" id="IPR013094">
    <property type="entry name" value="AB_hydrolase_3"/>
</dbReference>
<reference evidence="7 8" key="1">
    <citation type="journal article" date="2023" name="IMA Fungus">
        <title>Comparative genomic study of the Penicillium genus elucidates a diverse pangenome and 15 lateral gene transfer events.</title>
        <authorList>
            <person name="Petersen C."/>
            <person name="Sorensen T."/>
            <person name="Nielsen M.R."/>
            <person name="Sondergaard T.E."/>
            <person name="Sorensen J.L."/>
            <person name="Fitzpatrick D.A."/>
            <person name="Frisvad J.C."/>
            <person name="Nielsen K.L."/>
        </authorList>
    </citation>
    <scope>NUCLEOTIDE SEQUENCE [LARGE SCALE GENOMIC DNA]</scope>
    <source>
        <strain evidence="7 8">IBT 3361</strain>
    </source>
</reference>
<gene>
    <name evidence="7" type="ORF">N7505_007371</name>
</gene>
<dbReference type="InterPro" id="IPR050300">
    <property type="entry name" value="GDXG_lipolytic_enzyme"/>
</dbReference>
<dbReference type="Proteomes" id="UP001220256">
    <property type="component" value="Unassembled WGS sequence"/>
</dbReference>
<keyword evidence="4" id="KW-0862">Zinc</keyword>
<sequence>MAAWLDLAKENEAWDLVDTNRLEQLVQELPNPKYQYPSLLYFYGNSNRKKALRALFPYNNITRKGPAGLVRLHVSTKTAHTQNPILFAESGLCLEQSLGDSKWLKNSTTKHQTFSIAGADGTLTPARLQQEVKRQLVLPWTQILCLFLDSVPEIQAATNFLQRPRRQLTIGDQVVPAPTQIVIVLTNGQHATEAFAQECARLQKLDIGTVTILDLRPRHGLSDSVVFQPLQTLIVKQLSIVQAEQISNCRRFSASHLSAFWSTGVQTHEWLLHAPPFDLLERARRDYVRNKTMDDCLREVMQTCIGYSKEDLDDLVAPAFLMDAYPPQMHGSSPTVVFAALYEKRCLSIWDDEFKYHIAGVSSRFGHHFAQLSAVKTSAAIRKETLCRLYRQWGGLRSTTTCLVCLSRPPEHMLPCKHAICDTCVVIFGKSSRLRDYHFEIAQCPICEERSDVTVRQLPPTKPPVILTLDGGGASLDSEIRKFISENPTLSLGARELAQERKVHTEVFGFASHPRPLQANIGKVEFLSIRGPYGTIPLRVLYPSKPALKYNSDLVPALIYIHGGGYSVGTADDFENGCRILAEKARVQVYLPDYRLAPEWAYPVQLNEYEFVLDWLRGEGGKERAVDVNSIFGAGDSAGGNMSASLCLRLKSKRKEPLAGLLLLYPEPRLPFDTPAATDSNSGPYLECNGIFSFAHNYIPNGVSPSHPEITPGAQHVNALRDFPPTAIHTCGFDCLRDVGVEFASNLEKAGNRVFWRHHETLCHGFLQMAPWSTVAMKALEQGADDVRTMLGSYGYEGNKTD</sequence>
<dbReference type="InterPro" id="IPR029058">
    <property type="entry name" value="AB_hydrolase_fold"/>
</dbReference>
<proteinExistence type="predicted"/>
<evidence type="ECO:0000313" key="7">
    <source>
        <dbReference type="EMBL" id="KAJ5264578.1"/>
    </source>
</evidence>
<dbReference type="PANTHER" id="PTHR48081">
    <property type="entry name" value="AB HYDROLASE SUPERFAMILY PROTEIN C4A8.06C"/>
    <property type="match status" value="1"/>
</dbReference>
<evidence type="ECO:0000256" key="3">
    <source>
        <dbReference type="ARBA" id="ARBA00022801"/>
    </source>
</evidence>
<evidence type="ECO:0000259" key="6">
    <source>
        <dbReference type="PROSITE" id="PS50089"/>
    </source>
</evidence>
<feature type="domain" description="RING-type" evidence="6">
    <location>
        <begin position="402"/>
        <end position="448"/>
    </location>
</feature>
<evidence type="ECO:0000256" key="4">
    <source>
        <dbReference type="ARBA" id="ARBA00022833"/>
    </source>
</evidence>
<dbReference type="EMBL" id="JAPVEB010000004">
    <property type="protein sequence ID" value="KAJ5264578.1"/>
    <property type="molecule type" value="Genomic_DNA"/>
</dbReference>
<organism evidence="7 8">
    <name type="scientific">Penicillium chrysogenum</name>
    <name type="common">Penicillium notatum</name>
    <dbReference type="NCBI Taxonomy" id="5076"/>
    <lineage>
        <taxon>Eukaryota</taxon>
        <taxon>Fungi</taxon>
        <taxon>Dikarya</taxon>
        <taxon>Ascomycota</taxon>
        <taxon>Pezizomycotina</taxon>
        <taxon>Eurotiomycetes</taxon>
        <taxon>Eurotiomycetidae</taxon>
        <taxon>Eurotiales</taxon>
        <taxon>Aspergillaceae</taxon>
        <taxon>Penicillium</taxon>
        <taxon>Penicillium chrysogenum species complex</taxon>
    </lineage>
</organism>
<dbReference type="SUPFAM" id="SSF53474">
    <property type="entry name" value="alpha/beta-Hydrolases"/>
    <property type="match status" value="1"/>
</dbReference>